<dbReference type="EMBL" id="BAAAMN010000069">
    <property type="protein sequence ID" value="GAA2046162.1"/>
    <property type="molecule type" value="Genomic_DNA"/>
</dbReference>
<dbReference type="Proteomes" id="UP001501461">
    <property type="component" value="Unassembled WGS sequence"/>
</dbReference>
<dbReference type="InterPro" id="IPR013762">
    <property type="entry name" value="Integrase-like_cat_sf"/>
</dbReference>
<keyword evidence="1" id="KW-0233">DNA recombination</keyword>
<comment type="caution">
    <text evidence="2">The sequence shown here is derived from an EMBL/GenBank/DDBJ whole genome shotgun (WGS) entry which is preliminary data.</text>
</comment>
<gene>
    <name evidence="2" type="ORF">GCM10009720_28800</name>
</gene>
<reference evidence="2 3" key="1">
    <citation type="journal article" date="2019" name="Int. J. Syst. Evol. Microbiol.">
        <title>The Global Catalogue of Microorganisms (GCM) 10K type strain sequencing project: providing services to taxonomists for standard genome sequencing and annotation.</title>
        <authorList>
            <consortium name="The Broad Institute Genomics Platform"/>
            <consortium name="The Broad Institute Genome Sequencing Center for Infectious Disease"/>
            <person name="Wu L."/>
            <person name="Ma J."/>
        </authorList>
    </citation>
    <scope>NUCLEOTIDE SEQUENCE [LARGE SCALE GENOMIC DNA]</scope>
    <source>
        <strain evidence="2 3">JCM 13595</strain>
    </source>
</reference>
<sequence>MVPEMLGLVAECYVWVGTAPLPWPQHQGEPSPFIPAKAGADRKIRTRAAQMVPLVFSATKQRAFRGGYQSRPNVYRQYFPQALRQWADMGTTPRTLSDAEIKGVRAYEPKRTIQPENWPAIRDFVANATLTVAPNSVGDPLSYISVIVRYVDWCYRVMGIDLVIDDIFDFDMIAYYAMNATDDVHSKASKGSIRARLLWVGDHLVPGGVRERVLEKAGRTPVTAPYSQAEILQLKQWAVSQNTAYSRHMCWTVLAFGLGAGLTSRELVNLKREDVTETSDGVFVTIRSGGAPRQVVVTGEWEDHAMVLAESVKAGAYVFSCHKTVRESTVISQSLRRTTARPNGLRINMEKMRLTWFVRLLNSGCPVPVFLKAAGLKGMSALERIIPYLDQGPADIAVTALRAFDADRKAKFRADNPDYCKRIRRKRDALRRALAEQVRS</sequence>
<name>A0ABN2V4Q6_9MICC</name>
<evidence type="ECO:0000313" key="3">
    <source>
        <dbReference type="Proteomes" id="UP001501461"/>
    </source>
</evidence>
<organism evidence="2 3">
    <name type="scientific">Yaniella flava</name>
    <dbReference type="NCBI Taxonomy" id="287930"/>
    <lineage>
        <taxon>Bacteria</taxon>
        <taxon>Bacillati</taxon>
        <taxon>Actinomycetota</taxon>
        <taxon>Actinomycetes</taxon>
        <taxon>Micrococcales</taxon>
        <taxon>Micrococcaceae</taxon>
        <taxon>Yaniella</taxon>
    </lineage>
</organism>
<protein>
    <recommendedName>
        <fullName evidence="4">Tyr recombinase domain-containing protein</fullName>
    </recommendedName>
</protein>
<keyword evidence="3" id="KW-1185">Reference proteome</keyword>
<dbReference type="SUPFAM" id="SSF56349">
    <property type="entry name" value="DNA breaking-rejoining enzymes"/>
    <property type="match status" value="1"/>
</dbReference>
<proteinExistence type="predicted"/>
<evidence type="ECO:0008006" key="4">
    <source>
        <dbReference type="Google" id="ProtNLM"/>
    </source>
</evidence>
<evidence type="ECO:0000256" key="1">
    <source>
        <dbReference type="ARBA" id="ARBA00023172"/>
    </source>
</evidence>
<evidence type="ECO:0000313" key="2">
    <source>
        <dbReference type="EMBL" id="GAA2046162.1"/>
    </source>
</evidence>
<dbReference type="Gene3D" id="1.10.443.10">
    <property type="entry name" value="Intergrase catalytic core"/>
    <property type="match status" value="1"/>
</dbReference>
<dbReference type="InterPro" id="IPR011010">
    <property type="entry name" value="DNA_brk_join_enz"/>
</dbReference>
<accession>A0ABN2V4Q6</accession>